<evidence type="ECO:0000313" key="2">
    <source>
        <dbReference type="Proteomes" id="UP000053911"/>
    </source>
</evidence>
<dbReference type="Pfam" id="PF09876">
    <property type="entry name" value="DUF2103"/>
    <property type="match status" value="1"/>
</dbReference>
<evidence type="ECO:0008006" key="3">
    <source>
        <dbReference type="Google" id="ProtNLM"/>
    </source>
</evidence>
<reference evidence="2" key="1">
    <citation type="journal article" date="2015" name="MBio">
        <title>Genome-Resolved Metagenomic Analysis Reveals Roles for Candidate Phyla and Other Microbial Community Members in Biogeochemical Transformations in Oil Reservoirs.</title>
        <authorList>
            <person name="Hu P."/>
            <person name="Tom L."/>
            <person name="Singh A."/>
            <person name="Thomas B.C."/>
            <person name="Baker B.J."/>
            <person name="Piceno Y.M."/>
            <person name="Andersen G.L."/>
            <person name="Banfield J.F."/>
        </authorList>
    </citation>
    <scope>NUCLEOTIDE SEQUENCE [LARGE SCALE GENOMIC DNA]</scope>
</reference>
<sequence>MPKHFKRGVKREHHLLKGIEKALEEISALKGVKKVIPGRIYSSDSRGFEIKVVRETLTGLKLLAKSDGSIQEIFLVVDKADRERIRKEMHRINKEWRKS</sequence>
<evidence type="ECO:0000313" key="1">
    <source>
        <dbReference type="EMBL" id="KUK18459.1"/>
    </source>
</evidence>
<dbReference type="EMBL" id="LGFD01000003">
    <property type="protein sequence ID" value="KUK18459.1"/>
    <property type="molecule type" value="Genomic_DNA"/>
</dbReference>
<comment type="caution">
    <text evidence="1">The sequence shown here is derived from an EMBL/GenBank/DDBJ whole genome shotgun (WGS) entry which is preliminary data.</text>
</comment>
<gene>
    <name evidence="1" type="ORF">XD54_0189</name>
</gene>
<dbReference type="RefSeq" id="WP_283217209.1">
    <property type="nucleotide sequence ID" value="NZ_LGFD01000003.1"/>
</dbReference>
<name>A0A117L237_9EURY</name>
<dbReference type="PATRIC" id="fig|172049.5.peg.652"/>
<proteinExistence type="predicted"/>
<dbReference type="InterPro" id="IPR018664">
    <property type="entry name" value="DUF2103_metal-binding"/>
</dbReference>
<organism evidence="1 2">
    <name type="scientific">Thermococcus sibiricus</name>
    <dbReference type="NCBI Taxonomy" id="172049"/>
    <lineage>
        <taxon>Archaea</taxon>
        <taxon>Methanobacteriati</taxon>
        <taxon>Methanobacteriota</taxon>
        <taxon>Thermococci</taxon>
        <taxon>Thermococcales</taxon>
        <taxon>Thermococcaceae</taxon>
        <taxon>Thermococcus</taxon>
    </lineage>
</organism>
<dbReference type="Proteomes" id="UP000053911">
    <property type="component" value="Unassembled WGS sequence"/>
</dbReference>
<accession>A0A117L237</accession>
<protein>
    <recommendedName>
        <fullName evidence="3">Metal-binding protein</fullName>
    </recommendedName>
</protein>
<dbReference type="AlphaFoldDB" id="A0A117L237"/>